<comment type="caution">
    <text evidence="1">The sequence shown here is derived from an EMBL/GenBank/DDBJ whole genome shotgun (WGS) entry which is preliminary data.</text>
</comment>
<evidence type="ECO:0000313" key="2">
    <source>
        <dbReference type="Proteomes" id="UP001187682"/>
    </source>
</evidence>
<evidence type="ECO:0000313" key="1">
    <source>
        <dbReference type="EMBL" id="SPO05576.1"/>
    </source>
</evidence>
<name>A0AAE8N364_9PEZI</name>
<dbReference type="AlphaFoldDB" id="A0AAE8N364"/>
<reference evidence="1" key="1">
    <citation type="submission" date="2018-03" db="EMBL/GenBank/DDBJ databases">
        <authorList>
            <person name="Guldener U."/>
        </authorList>
    </citation>
    <scope>NUCLEOTIDE SEQUENCE</scope>
</reference>
<organism evidence="1 2">
    <name type="scientific">Cephalotrichum gorgonifer</name>
    <dbReference type="NCBI Taxonomy" id="2041049"/>
    <lineage>
        <taxon>Eukaryota</taxon>
        <taxon>Fungi</taxon>
        <taxon>Dikarya</taxon>
        <taxon>Ascomycota</taxon>
        <taxon>Pezizomycotina</taxon>
        <taxon>Sordariomycetes</taxon>
        <taxon>Hypocreomycetidae</taxon>
        <taxon>Microascales</taxon>
        <taxon>Microascaceae</taxon>
        <taxon>Cephalotrichum</taxon>
    </lineage>
</organism>
<sequence>MNYRASIPDCKAVTGTNGTEGIKWYKPIGNSVPGMVVCEACHEDDVLCNPFAPKFQREQGQGPTDIWACDLALRYINNELKFKGRAGDWDGFTRQASARLAIPACPGQGTAAATSRKWFTPTIGSYAANGILICHGCYCDHVLHSGEEAKWQDVGASVGSRFGSTLRCTMGQFNVNVALGMAQEAGDLSIFWKSLEGASREKFCDAKGIKDGKWFTLPSSPDGFAVCGACCATVLEPLDLMKFVLPNRAKLRGGTILCSINPAAPRFLIYAKHLVEAHLRQDISSLEKLTVELTNIPACRRDEDFTNGVWYGWPDCAICPECHHTFTRGTALERSMPLKGVRIADSNLCQMYSPRMRALYMAACAKNPPDPSELLVYADHRSTVYVQTVMRIRQMLMESQLMLGQQSMLNTSSSFYLSMGQIQEISMPSACTYGMAGVGYGFANQNSLQGAIYGQQAMAVGQQAANPSRTLLVGELERQWRAVE</sequence>
<proteinExistence type="predicted"/>
<protein>
    <recommendedName>
        <fullName evidence="3">Integral membrane protein</fullName>
    </recommendedName>
</protein>
<dbReference type="EMBL" id="ONZQ02000013">
    <property type="protein sequence ID" value="SPO05576.1"/>
    <property type="molecule type" value="Genomic_DNA"/>
</dbReference>
<accession>A0AAE8N364</accession>
<gene>
    <name evidence="1" type="ORF">DNG_08263</name>
</gene>
<keyword evidence="2" id="KW-1185">Reference proteome</keyword>
<dbReference type="Proteomes" id="UP001187682">
    <property type="component" value="Unassembled WGS sequence"/>
</dbReference>
<evidence type="ECO:0008006" key="3">
    <source>
        <dbReference type="Google" id="ProtNLM"/>
    </source>
</evidence>